<dbReference type="GO" id="GO:0016020">
    <property type="term" value="C:membrane"/>
    <property type="evidence" value="ECO:0007669"/>
    <property type="project" value="TreeGrafter"/>
</dbReference>
<dbReference type="Gene3D" id="1.20.120.1630">
    <property type="match status" value="1"/>
</dbReference>
<dbReference type="EMBL" id="JACAZI010000047">
    <property type="protein sequence ID" value="KAF7326451.1"/>
    <property type="molecule type" value="Genomic_DNA"/>
</dbReference>
<evidence type="ECO:0000313" key="2">
    <source>
        <dbReference type="Proteomes" id="UP000620124"/>
    </source>
</evidence>
<dbReference type="PANTHER" id="PTHR32251:SF17">
    <property type="entry name" value="STEROID 5-ALPHA REDUCTASE C-TERMINAL DOMAIN-CONTAINING PROTEIN"/>
    <property type="match status" value="1"/>
</dbReference>
<dbReference type="InterPro" id="IPR010721">
    <property type="entry name" value="UstE-like"/>
</dbReference>
<dbReference type="OrthoDB" id="67965at2759"/>
<accession>A0A8H6U081</accession>
<dbReference type="Pfam" id="PF06966">
    <property type="entry name" value="DUF1295"/>
    <property type="match status" value="1"/>
</dbReference>
<dbReference type="Proteomes" id="UP000620124">
    <property type="component" value="Unassembled WGS sequence"/>
</dbReference>
<dbReference type="AlphaFoldDB" id="A0A8H6U081"/>
<dbReference type="PANTHER" id="PTHR32251">
    <property type="entry name" value="3-OXO-5-ALPHA-STEROID 4-DEHYDROGENASE"/>
    <property type="match status" value="1"/>
</dbReference>
<protein>
    <submittedName>
        <fullName evidence="1">S5A-REDUCTASE domain-containing protein</fullName>
    </submittedName>
</protein>
<dbReference type="PROSITE" id="PS50244">
    <property type="entry name" value="S5A_REDUCTASE"/>
    <property type="match status" value="1"/>
</dbReference>
<keyword evidence="2" id="KW-1185">Reference proteome</keyword>
<reference evidence="1" key="1">
    <citation type="submission" date="2020-05" db="EMBL/GenBank/DDBJ databases">
        <title>Mycena genomes resolve the evolution of fungal bioluminescence.</title>
        <authorList>
            <person name="Tsai I.J."/>
        </authorList>
    </citation>
    <scope>NUCLEOTIDE SEQUENCE</scope>
    <source>
        <strain evidence="1">CCC161011</strain>
    </source>
</reference>
<comment type="caution">
    <text evidence="1">The sequence shown here is derived from an EMBL/GenBank/DDBJ whole genome shotgun (WGS) entry which is preliminary data.</text>
</comment>
<proteinExistence type="predicted"/>
<organism evidence="1 2">
    <name type="scientific">Mycena venus</name>
    <dbReference type="NCBI Taxonomy" id="2733690"/>
    <lineage>
        <taxon>Eukaryota</taxon>
        <taxon>Fungi</taxon>
        <taxon>Dikarya</taxon>
        <taxon>Basidiomycota</taxon>
        <taxon>Agaricomycotina</taxon>
        <taxon>Agaricomycetes</taxon>
        <taxon>Agaricomycetidae</taxon>
        <taxon>Agaricales</taxon>
        <taxon>Marasmiineae</taxon>
        <taxon>Mycenaceae</taxon>
        <taxon>Mycena</taxon>
    </lineage>
</organism>
<name>A0A8H6U081_9AGAR</name>
<gene>
    <name evidence="1" type="ORF">MVEN_02615700</name>
</gene>
<sequence length="295" mass="32358">MSPQGPFHRENPHISIPSVVTFALGRLADAPLQYLMFTQGWAVKCLTAVGLRASNVLVAAGPGVAGLGPIPTLLTGMYAVAGIRHGYWALFTTSNYCPTGASLQIVVYNATVNIINTLVAVHALTSSHPTLGSFTDCIGWKQWAGLAIFAIGISMEMIAEDSRKQFKKDPKNKGKIDDTGLWSVVRHPNYLGYLLWRIGISLTTGSLIATTALASLQLAIFCCLGIPEISSYMVTKYDVQWMEYKKRVPYFIGGLETLRTTHQLTPHLERPSRSPRTCFIWQECGWLVLRALCPG</sequence>
<evidence type="ECO:0000313" key="1">
    <source>
        <dbReference type="EMBL" id="KAF7326451.1"/>
    </source>
</evidence>